<dbReference type="EMBL" id="CM031823">
    <property type="protein sequence ID" value="KAG6625884.1"/>
    <property type="molecule type" value="Genomic_DNA"/>
</dbReference>
<dbReference type="AlphaFoldDB" id="A0A8T1NA13"/>
<evidence type="ECO:0000256" key="1">
    <source>
        <dbReference type="ARBA" id="ARBA00010609"/>
    </source>
</evidence>
<accession>A0A8T1NA13</accession>
<gene>
    <name evidence="3" type="ORF">CIPAW_15G009700</name>
</gene>
<dbReference type="GO" id="GO:0016491">
    <property type="term" value="F:oxidoreductase activity"/>
    <property type="evidence" value="ECO:0007669"/>
    <property type="project" value="InterPro"/>
</dbReference>
<protein>
    <recommendedName>
        <fullName evidence="2">Plastocyanin-like domain-containing protein</fullName>
    </recommendedName>
</protein>
<evidence type="ECO:0000313" key="3">
    <source>
        <dbReference type="EMBL" id="KAG6625884.1"/>
    </source>
</evidence>
<dbReference type="InterPro" id="IPR011706">
    <property type="entry name" value="Cu-oxidase_C"/>
</dbReference>
<comment type="similarity">
    <text evidence="1">Belongs to the multicopper oxidase family.</text>
</comment>
<name>A0A8T1NA13_CARIL</name>
<reference evidence="3" key="1">
    <citation type="submission" date="2020-12" db="EMBL/GenBank/DDBJ databases">
        <title>WGS assembly of Carya illinoinensis cv. Pawnee.</title>
        <authorList>
            <person name="Platts A."/>
            <person name="Shu S."/>
            <person name="Wright S."/>
            <person name="Barry K."/>
            <person name="Edger P."/>
            <person name="Pires J.C."/>
            <person name="Schmutz J."/>
        </authorList>
    </citation>
    <scope>NUCLEOTIDE SEQUENCE</scope>
    <source>
        <tissue evidence="3">Leaf</tissue>
    </source>
</reference>
<feature type="domain" description="Plastocyanin-like" evidence="2">
    <location>
        <begin position="41"/>
        <end position="67"/>
    </location>
</feature>
<evidence type="ECO:0000259" key="2">
    <source>
        <dbReference type="Pfam" id="PF07731"/>
    </source>
</evidence>
<organism evidence="3 4">
    <name type="scientific">Carya illinoinensis</name>
    <name type="common">Pecan</name>
    <dbReference type="NCBI Taxonomy" id="32201"/>
    <lineage>
        <taxon>Eukaryota</taxon>
        <taxon>Viridiplantae</taxon>
        <taxon>Streptophyta</taxon>
        <taxon>Embryophyta</taxon>
        <taxon>Tracheophyta</taxon>
        <taxon>Spermatophyta</taxon>
        <taxon>Magnoliopsida</taxon>
        <taxon>eudicotyledons</taxon>
        <taxon>Gunneridae</taxon>
        <taxon>Pentapetalae</taxon>
        <taxon>rosids</taxon>
        <taxon>fabids</taxon>
        <taxon>Fagales</taxon>
        <taxon>Juglandaceae</taxon>
        <taxon>Carya</taxon>
    </lineage>
</organism>
<dbReference type="Pfam" id="PF07731">
    <property type="entry name" value="Cu-oxidase_2"/>
    <property type="match status" value="1"/>
</dbReference>
<evidence type="ECO:0000313" key="4">
    <source>
        <dbReference type="Proteomes" id="UP000811609"/>
    </source>
</evidence>
<dbReference type="Proteomes" id="UP000811609">
    <property type="component" value="Chromosome 15"/>
</dbReference>
<keyword evidence="4" id="KW-1185">Reference proteome</keyword>
<sequence length="84" mass="9431">MLKNVSSEDKFSSTAPAKNVGAFGICRYGRPLPGFISSHFRGVWFLHCHLERHLSWCMDTAFIVKNGHYPEAQLISPPPDMPPC</sequence>
<dbReference type="GO" id="GO:0005507">
    <property type="term" value="F:copper ion binding"/>
    <property type="evidence" value="ECO:0007669"/>
    <property type="project" value="InterPro"/>
</dbReference>
<comment type="caution">
    <text evidence="3">The sequence shown here is derived from an EMBL/GenBank/DDBJ whole genome shotgun (WGS) entry which is preliminary data.</text>
</comment>
<proteinExistence type="inferred from homology"/>